<evidence type="ECO:0000256" key="2">
    <source>
        <dbReference type="ARBA" id="ARBA00005683"/>
    </source>
</evidence>
<keyword evidence="5" id="KW-0272">Extracellular matrix</keyword>
<reference evidence="10" key="2">
    <citation type="submission" date="2020-05" db="UniProtKB">
        <authorList>
            <consortium name="EnsemblMetazoa"/>
        </authorList>
    </citation>
    <scope>IDENTIFICATION</scope>
    <source>
        <strain evidence="10">CM1001059</strain>
    </source>
</reference>
<dbReference type="PANTHER" id="PTHR12027">
    <property type="entry name" value="WNT RELATED"/>
    <property type="match status" value="1"/>
</dbReference>
<dbReference type="GO" id="GO:0005109">
    <property type="term" value="F:frizzled binding"/>
    <property type="evidence" value="ECO:0007669"/>
    <property type="project" value="TreeGrafter"/>
</dbReference>
<keyword evidence="7" id="KW-1015">Disulfide bond</keyword>
<keyword evidence="6 8" id="KW-0879">Wnt signaling pathway</keyword>
<dbReference type="AlphaFoldDB" id="A0A182TXY1"/>
<name>A0A182TXY1_9DIPT</name>
<comment type="subcellular location">
    <subcellularLocation>
        <location evidence="1 8">Secreted</location>
        <location evidence="1 8">Extracellular space</location>
        <location evidence="1 8">Extracellular matrix</location>
    </subcellularLocation>
</comment>
<evidence type="ECO:0000256" key="9">
    <source>
        <dbReference type="SAM" id="MobiDB-lite"/>
    </source>
</evidence>
<keyword evidence="4" id="KW-0964">Secreted</keyword>
<dbReference type="GO" id="GO:0005125">
    <property type="term" value="F:cytokine activity"/>
    <property type="evidence" value="ECO:0007669"/>
    <property type="project" value="TreeGrafter"/>
</dbReference>
<dbReference type="SMART" id="SM00097">
    <property type="entry name" value="WNT1"/>
    <property type="match status" value="1"/>
</dbReference>
<evidence type="ECO:0000313" key="11">
    <source>
        <dbReference type="Proteomes" id="UP000075902"/>
    </source>
</evidence>
<dbReference type="GO" id="GO:0060070">
    <property type="term" value="P:canonical Wnt signaling pathway"/>
    <property type="evidence" value="ECO:0007669"/>
    <property type="project" value="TreeGrafter"/>
</dbReference>
<dbReference type="PRINTS" id="PR01349">
    <property type="entry name" value="WNTPROTEIN"/>
</dbReference>
<dbReference type="GO" id="GO:0005615">
    <property type="term" value="C:extracellular space"/>
    <property type="evidence" value="ECO:0007669"/>
    <property type="project" value="TreeGrafter"/>
</dbReference>
<dbReference type="GO" id="GO:0045165">
    <property type="term" value="P:cell fate commitment"/>
    <property type="evidence" value="ECO:0007669"/>
    <property type="project" value="TreeGrafter"/>
</dbReference>
<evidence type="ECO:0000256" key="5">
    <source>
        <dbReference type="ARBA" id="ARBA00022530"/>
    </source>
</evidence>
<evidence type="ECO:0000256" key="4">
    <source>
        <dbReference type="ARBA" id="ARBA00022525"/>
    </source>
</evidence>
<evidence type="ECO:0000256" key="7">
    <source>
        <dbReference type="ARBA" id="ARBA00023157"/>
    </source>
</evidence>
<feature type="region of interest" description="Disordered" evidence="9">
    <location>
        <begin position="129"/>
        <end position="151"/>
    </location>
</feature>
<protein>
    <recommendedName>
        <fullName evidence="8">Protein Wnt</fullName>
    </recommendedName>
</protein>
<dbReference type="EnsemblMetazoa" id="AMEC010322-RA">
    <property type="protein sequence ID" value="AMEC010322-PA"/>
    <property type="gene ID" value="AMEC010322"/>
</dbReference>
<accession>A0A182TXY1</accession>
<organism evidence="10 11">
    <name type="scientific">Anopheles melas</name>
    <dbReference type="NCBI Taxonomy" id="34690"/>
    <lineage>
        <taxon>Eukaryota</taxon>
        <taxon>Metazoa</taxon>
        <taxon>Ecdysozoa</taxon>
        <taxon>Arthropoda</taxon>
        <taxon>Hexapoda</taxon>
        <taxon>Insecta</taxon>
        <taxon>Pterygota</taxon>
        <taxon>Neoptera</taxon>
        <taxon>Endopterygota</taxon>
        <taxon>Diptera</taxon>
        <taxon>Nematocera</taxon>
        <taxon>Culicoidea</taxon>
        <taxon>Culicidae</taxon>
        <taxon>Anophelinae</taxon>
        <taxon>Anopheles</taxon>
    </lineage>
</organism>
<evidence type="ECO:0000256" key="8">
    <source>
        <dbReference type="RuleBase" id="RU003500"/>
    </source>
</evidence>
<proteinExistence type="inferred from homology"/>
<reference evidence="11" key="1">
    <citation type="submission" date="2014-01" db="EMBL/GenBank/DDBJ databases">
        <title>The Genome Sequence of Anopheles melas CM1001059_A (V2).</title>
        <authorList>
            <consortium name="The Broad Institute Genomics Platform"/>
            <person name="Neafsey D.E."/>
            <person name="Besansky N."/>
            <person name="Howell P."/>
            <person name="Walton C."/>
            <person name="Young S.K."/>
            <person name="Zeng Q."/>
            <person name="Gargeya S."/>
            <person name="Fitzgerald M."/>
            <person name="Haas B."/>
            <person name="Abouelleil A."/>
            <person name="Allen A.W."/>
            <person name="Alvarado L."/>
            <person name="Arachchi H.M."/>
            <person name="Berlin A.M."/>
            <person name="Chapman S.B."/>
            <person name="Gainer-Dewar J."/>
            <person name="Goldberg J."/>
            <person name="Griggs A."/>
            <person name="Gujja S."/>
            <person name="Hansen M."/>
            <person name="Howarth C."/>
            <person name="Imamovic A."/>
            <person name="Ireland A."/>
            <person name="Larimer J."/>
            <person name="McCowan C."/>
            <person name="Murphy C."/>
            <person name="Pearson M."/>
            <person name="Poon T.W."/>
            <person name="Priest M."/>
            <person name="Roberts A."/>
            <person name="Saif S."/>
            <person name="Shea T."/>
            <person name="Sisk P."/>
            <person name="Sykes S."/>
            <person name="Wortman J."/>
            <person name="Nusbaum C."/>
            <person name="Birren B."/>
        </authorList>
    </citation>
    <scope>NUCLEOTIDE SEQUENCE [LARGE SCALE GENOMIC DNA]</scope>
    <source>
        <strain evidence="11">CM1001059</strain>
    </source>
</reference>
<dbReference type="VEuPathDB" id="VectorBase:AMEC010322"/>
<keyword evidence="11" id="KW-1185">Reference proteome</keyword>
<sequence>MFPAGNRETAYLSAINSASLAWTITRFCTKGELTTCQCDRIPRNKHSTKWTWGGCSEDIKYGIKQARSFTDPQENRTTSFGLMNLHNNEAARRVRKFVCQGVGGRGRKRNVEHEEGGREKERVCVCERKRERESERKRKFIGTSKFSKFQE</sequence>
<keyword evidence="3 8" id="KW-0217">Developmental protein</keyword>
<dbReference type="PANTHER" id="PTHR12027:SF99">
    <property type="entry name" value="PROTEIN WNT"/>
    <property type="match status" value="1"/>
</dbReference>
<comment type="function">
    <text evidence="8">Ligand for members of the frizzled family of seven transmembrane receptors.</text>
</comment>
<evidence type="ECO:0000256" key="6">
    <source>
        <dbReference type="ARBA" id="ARBA00022687"/>
    </source>
</evidence>
<dbReference type="STRING" id="34690.A0A182TXY1"/>
<dbReference type="GO" id="GO:0030182">
    <property type="term" value="P:neuron differentiation"/>
    <property type="evidence" value="ECO:0007669"/>
    <property type="project" value="TreeGrafter"/>
</dbReference>
<evidence type="ECO:0000313" key="10">
    <source>
        <dbReference type="EnsemblMetazoa" id="AMEC010322-PA"/>
    </source>
</evidence>
<dbReference type="Pfam" id="PF00110">
    <property type="entry name" value="wnt"/>
    <property type="match status" value="1"/>
</dbReference>
<dbReference type="InterPro" id="IPR005817">
    <property type="entry name" value="Wnt"/>
</dbReference>
<evidence type="ECO:0000256" key="1">
    <source>
        <dbReference type="ARBA" id="ARBA00004498"/>
    </source>
</evidence>
<evidence type="ECO:0000256" key="3">
    <source>
        <dbReference type="ARBA" id="ARBA00022473"/>
    </source>
</evidence>
<comment type="similarity">
    <text evidence="2 8">Belongs to the Wnt family.</text>
</comment>
<dbReference type="Proteomes" id="UP000075902">
    <property type="component" value="Unassembled WGS sequence"/>
</dbReference>